<comment type="cofactor">
    <cofactor evidence="1">
        <name>Mg(2+)</name>
        <dbReference type="ChEBI" id="CHEBI:18420"/>
    </cofactor>
</comment>
<dbReference type="RefSeq" id="WP_124798186.1">
    <property type="nucleotide sequence ID" value="NZ_CP034170.1"/>
</dbReference>
<accession>A0A3G8ZUV6</accession>
<proteinExistence type="inferred from homology"/>
<dbReference type="GO" id="GO:0005886">
    <property type="term" value="C:plasma membrane"/>
    <property type="evidence" value="ECO:0007669"/>
    <property type="project" value="TreeGrafter"/>
</dbReference>
<dbReference type="GO" id="GO:0004143">
    <property type="term" value="F:ATP-dependent diacylglycerol kinase activity"/>
    <property type="evidence" value="ECO:0007669"/>
    <property type="project" value="TreeGrafter"/>
</dbReference>
<evidence type="ECO:0000256" key="2">
    <source>
        <dbReference type="ARBA" id="ARBA00005983"/>
    </source>
</evidence>
<dbReference type="InterPro" id="IPR016064">
    <property type="entry name" value="NAD/diacylglycerol_kinase_sf"/>
</dbReference>
<evidence type="ECO:0000259" key="3">
    <source>
        <dbReference type="PROSITE" id="PS50146"/>
    </source>
</evidence>
<evidence type="ECO:0000313" key="4">
    <source>
        <dbReference type="EMBL" id="AZI57501.1"/>
    </source>
</evidence>
<dbReference type="InterPro" id="IPR017438">
    <property type="entry name" value="ATP-NAD_kinase_N"/>
</dbReference>
<evidence type="ECO:0000256" key="1">
    <source>
        <dbReference type="ARBA" id="ARBA00001946"/>
    </source>
</evidence>
<sequence length="312" mass="33356">MRALLIVNPHATGTTARRRDFLSHALASQMKLRIAHTENRGHAAELAGHAATAGFDLVVVHAGDGTVNEVVNGLLTSGTAPEKVPQLAIVPGGSTNVFARALGMDADPTEATAQILEALSTRRSTLVSLGLARMDGGASRYFTFNAGLGIDASVVSQVEKHRATGRSISNAMHVREAIKLYLGSGRRPHSLQVELPTGESAPDCRMVFVSNVDPWTYFGNRAIRTNPTTTLAGGLGVFASRSLKPITLTRIGLSMLRKAGNPRSRKLFRVDNVSGVKVTTNTPVDFQMDGDYLGQFSRVEFVSVKNALRVVV</sequence>
<dbReference type="PROSITE" id="PS50146">
    <property type="entry name" value="DAGK"/>
    <property type="match status" value="1"/>
</dbReference>
<dbReference type="Gene3D" id="3.40.50.10330">
    <property type="entry name" value="Probable inorganic polyphosphate/atp-NAD kinase, domain 1"/>
    <property type="match status" value="1"/>
</dbReference>
<reference evidence="4 5" key="2">
    <citation type="submission" date="2018-12" db="EMBL/GenBank/DDBJ databases">
        <title>Nakamurella antarcticus sp. nov., isolated from Antarctica South Shetland Islands soil.</title>
        <authorList>
            <person name="Peng F."/>
        </authorList>
    </citation>
    <scope>NUCLEOTIDE SEQUENCE [LARGE SCALE GENOMIC DNA]</scope>
    <source>
        <strain evidence="4 5">S14-144</strain>
    </source>
</reference>
<gene>
    <name evidence="4" type="ORF">EH165_04310</name>
</gene>
<keyword evidence="4" id="KW-0418">Kinase</keyword>
<dbReference type="InterPro" id="IPR050187">
    <property type="entry name" value="Lipid_Phosphate_FormReg"/>
</dbReference>
<dbReference type="OrthoDB" id="142078at2"/>
<feature type="domain" description="DAGKc" evidence="3">
    <location>
        <begin position="1"/>
        <end position="138"/>
    </location>
</feature>
<reference evidence="4 5" key="1">
    <citation type="submission" date="2018-11" db="EMBL/GenBank/DDBJ databases">
        <authorList>
            <person name="Da X."/>
        </authorList>
    </citation>
    <scope>NUCLEOTIDE SEQUENCE [LARGE SCALE GENOMIC DNA]</scope>
    <source>
        <strain evidence="4 5">S14-144</strain>
    </source>
</reference>
<organism evidence="4 5">
    <name type="scientific">Nakamurella antarctica</name>
    <dbReference type="NCBI Taxonomy" id="1902245"/>
    <lineage>
        <taxon>Bacteria</taxon>
        <taxon>Bacillati</taxon>
        <taxon>Actinomycetota</taxon>
        <taxon>Actinomycetes</taxon>
        <taxon>Nakamurellales</taxon>
        <taxon>Nakamurellaceae</taxon>
        <taxon>Nakamurella</taxon>
    </lineage>
</organism>
<dbReference type="KEGG" id="nak:EH165_04310"/>
<dbReference type="Gene3D" id="2.60.200.40">
    <property type="match status" value="1"/>
</dbReference>
<dbReference type="PANTHER" id="PTHR12358">
    <property type="entry name" value="SPHINGOSINE KINASE"/>
    <property type="match status" value="1"/>
</dbReference>
<comment type="similarity">
    <text evidence="2">Belongs to the diacylglycerol/lipid kinase family.</text>
</comment>
<protein>
    <submittedName>
        <fullName evidence="4">Diacylglycerol kinase family lipid kinase</fullName>
    </submittedName>
</protein>
<dbReference type="InterPro" id="IPR001206">
    <property type="entry name" value="Diacylglycerol_kinase_cat_dom"/>
</dbReference>
<dbReference type="Proteomes" id="UP000268084">
    <property type="component" value="Chromosome"/>
</dbReference>
<dbReference type="PANTHER" id="PTHR12358:SF106">
    <property type="entry name" value="LIPID KINASE YEGS"/>
    <property type="match status" value="1"/>
</dbReference>
<dbReference type="EMBL" id="CP034170">
    <property type="protein sequence ID" value="AZI57501.1"/>
    <property type="molecule type" value="Genomic_DNA"/>
</dbReference>
<dbReference type="Pfam" id="PF00781">
    <property type="entry name" value="DAGK_cat"/>
    <property type="match status" value="1"/>
</dbReference>
<keyword evidence="4" id="KW-0808">Transferase</keyword>
<dbReference type="AlphaFoldDB" id="A0A3G8ZUV6"/>
<name>A0A3G8ZUV6_9ACTN</name>
<dbReference type="SMART" id="SM00046">
    <property type="entry name" value="DAGKc"/>
    <property type="match status" value="1"/>
</dbReference>
<keyword evidence="5" id="KW-1185">Reference proteome</keyword>
<dbReference type="SUPFAM" id="SSF111331">
    <property type="entry name" value="NAD kinase/diacylglycerol kinase-like"/>
    <property type="match status" value="1"/>
</dbReference>
<evidence type="ECO:0000313" key="5">
    <source>
        <dbReference type="Proteomes" id="UP000268084"/>
    </source>
</evidence>